<dbReference type="PANTHER" id="PTHR31793:SF24">
    <property type="entry name" value="LONG-CHAIN ACYL-COA THIOESTERASE FADM"/>
    <property type="match status" value="1"/>
</dbReference>
<proteinExistence type="predicted"/>
<comment type="caution">
    <text evidence="1">The sequence shown here is derived from an EMBL/GenBank/DDBJ whole genome shotgun (WGS) entry which is preliminary data.</text>
</comment>
<accession>A0ABT9NPT3</accession>
<dbReference type="Pfam" id="PF13279">
    <property type="entry name" value="4HBT_2"/>
    <property type="match status" value="2"/>
</dbReference>
<evidence type="ECO:0000313" key="1">
    <source>
        <dbReference type="EMBL" id="MDP9822316.1"/>
    </source>
</evidence>
<sequence>MRHTYSCPLRWADMDMLAHVNNVTYIDYLQEARIDMLVNHAPVRGGEDLAEGVVVVRHEVDYLAPLTYRPDPVLVETWVTEVRAATFTMAYEVFDQHPDGTRTVYLRARSVLTPYVFAEERPRRLSVREREVLGVFLDEQTPPLRAPDVRRCAPLPEGGQSLSYDLHVRWSDVDAYGHVNNVKYFEYLQESRVAFLSTLREPGDAPVWVVVAGTDVDYLRPVLFRSRPYLVTSRIARLGRSSLTIASEIRDGQDPDAAVQARGEVTIVRFDRKAGTAVPFDDDHRARLAPLL</sequence>
<name>A0ABT9NPT3_9ACTN</name>
<dbReference type="InterPro" id="IPR029069">
    <property type="entry name" value="HotDog_dom_sf"/>
</dbReference>
<dbReference type="PANTHER" id="PTHR31793">
    <property type="entry name" value="4-HYDROXYBENZOYL-COA THIOESTERASE FAMILY MEMBER"/>
    <property type="match status" value="1"/>
</dbReference>
<protein>
    <submittedName>
        <fullName evidence="1">Acyl-CoA thioester hydrolase</fullName>
        <ecNumber evidence="1">3.1.2.-</ecNumber>
    </submittedName>
</protein>
<gene>
    <name evidence="1" type="ORF">J2S59_002125</name>
</gene>
<dbReference type="EC" id="3.1.2.-" evidence="1"/>
<dbReference type="EMBL" id="JAUSQM010000001">
    <property type="protein sequence ID" value="MDP9822316.1"/>
    <property type="molecule type" value="Genomic_DNA"/>
</dbReference>
<organism evidence="1 2">
    <name type="scientific">Nocardioides massiliensis</name>
    <dbReference type="NCBI Taxonomy" id="1325935"/>
    <lineage>
        <taxon>Bacteria</taxon>
        <taxon>Bacillati</taxon>
        <taxon>Actinomycetota</taxon>
        <taxon>Actinomycetes</taxon>
        <taxon>Propionibacteriales</taxon>
        <taxon>Nocardioidaceae</taxon>
        <taxon>Nocardioides</taxon>
    </lineage>
</organism>
<keyword evidence="2" id="KW-1185">Reference proteome</keyword>
<dbReference type="SUPFAM" id="SSF54637">
    <property type="entry name" value="Thioesterase/thiol ester dehydrase-isomerase"/>
    <property type="match status" value="2"/>
</dbReference>
<dbReference type="Proteomes" id="UP001240447">
    <property type="component" value="Unassembled WGS sequence"/>
</dbReference>
<keyword evidence="1" id="KW-0378">Hydrolase</keyword>
<dbReference type="RefSeq" id="WP_068116558.1">
    <property type="nucleotide sequence ID" value="NZ_CCXJ01000031.1"/>
</dbReference>
<dbReference type="GO" id="GO:0016787">
    <property type="term" value="F:hydrolase activity"/>
    <property type="evidence" value="ECO:0007669"/>
    <property type="project" value="UniProtKB-KW"/>
</dbReference>
<reference evidence="1 2" key="1">
    <citation type="submission" date="2023-07" db="EMBL/GenBank/DDBJ databases">
        <title>Sequencing the genomes of 1000 actinobacteria strains.</title>
        <authorList>
            <person name="Klenk H.-P."/>
        </authorList>
    </citation>
    <scope>NUCLEOTIDE SEQUENCE [LARGE SCALE GENOMIC DNA]</scope>
    <source>
        <strain evidence="1 2">GD13</strain>
    </source>
</reference>
<dbReference type="CDD" id="cd00586">
    <property type="entry name" value="4HBT"/>
    <property type="match status" value="2"/>
</dbReference>
<evidence type="ECO:0000313" key="2">
    <source>
        <dbReference type="Proteomes" id="UP001240447"/>
    </source>
</evidence>
<dbReference type="Gene3D" id="3.10.129.10">
    <property type="entry name" value="Hotdog Thioesterase"/>
    <property type="match status" value="2"/>
</dbReference>
<dbReference type="InterPro" id="IPR050563">
    <property type="entry name" value="4-hydroxybenzoyl-CoA_TE"/>
</dbReference>